<dbReference type="GO" id="GO:0006298">
    <property type="term" value="P:mismatch repair"/>
    <property type="evidence" value="ECO:0007669"/>
    <property type="project" value="UniProtKB-UniRule"/>
</dbReference>
<dbReference type="InterPro" id="IPR007860">
    <property type="entry name" value="DNA_mmatch_repair_MutS_con_dom"/>
</dbReference>
<dbReference type="PANTHER" id="PTHR11361">
    <property type="entry name" value="DNA MISMATCH REPAIR PROTEIN MUTS FAMILY MEMBER"/>
    <property type="match status" value="1"/>
</dbReference>
<dbReference type="Gene3D" id="3.40.50.300">
    <property type="entry name" value="P-loop containing nucleotide triphosphate hydrolases"/>
    <property type="match status" value="1"/>
</dbReference>
<dbReference type="Pfam" id="PF05188">
    <property type="entry name" value="MutS_II"/>
    <property type="match status" value="1"/>
</dbReference>
<dbReference type="CDD" id="cd03284">
    <property type="entry name" value="ABC_MutS1"/>
    <property type="match status" value="1"/>
</dbReference>
<evidence type="ECO:0000313" key="14">
    <source>
        <dbReference type="Proteomes" id="UP000245695"/>
    </source>
</evidence>
<dbReference type="GO" id="GO:0003684">
    <property type="term" value="F:damaged DNA binding"/>
    <property type="evidence" value="ECO:0007669"/>
    <property type="project" value="UniProtKB-UniRule"/>
</dbReference>
<dbReference type="InterPro" id="IPR036678">
    <property type="entry name" value="MutS_con_dom_sf"/>
</dbReference>
<evidence type="ECO:0000256" key="3">
    <source>
        <dbReference type="ARBA" id="ARBA00022741"/>
    </source>
</evidence>
<dbReference type="SMART" id="SM00533">
    <property type="entry name" value="MUTSd"/>
    <property type="match status" value="1"/>
</dbReference>
<protein>
    <recommendedName>
        <fullName evidence="2 9">DNA mismatch repair protein MutS</fullName>
    </recommendedName>
</protein>
<dbReference type="PANTHER" id="PTHR11361:SF34">
    <property type="entry name" value="DNA MISMATCH REPAIR PROTEIN MSH1, MITOCHONDRIAL"/>
    <property type="match status" value="1"/>
</dbReference>
<evidence type="ECO:0000256" key="7">
    <source>
        <dbReference type="ARBA" id="ARBA00023204"/>
    </source>
</evidence>
<dbReference type="Proteomes" id="UP000245695">
    <property type="component" value="Chromosome 1"/>
</dbReference>
<dbReference type="GO" id="GO:0140664">
    <property type="term" value="F:ATP-dependent DNA damage sensor activity"/>
    <property type="evidence" value="ECO:0007669"/>
    <property type="project" value="InterPro"/>
</dbReference>
<dbReference type="SUPFAM" id="SSF53150">
    <property type="entry name" value="DNA repair protein MutS, domain II"/>
    <property type="match status" value="1"/>
</dbReference>
<evidence type="ECO:0000256" key="4">
    <source>
        <dbReference type="ARBA" id="ARBA00022763"/>
    </source>
</evidence>
<evidence type="ECO:0000256" key="1">
    <source>
        <dbReference type="ARBA" id="ARBA00006271"/>
    </source>
</evidence>
<dbReference type="GO" id="GO:0030983">
    <property type="term" value="F:mismatched DNA binding"/>
    <property type="evidence" value="ECO:0007669"/>
    <property type="project" value="InterPro"/>
</dbReference>
<dbReference type="SMART" id="SM00534">
    <property type="entry name" value="MUTSac"/>
    <property type="match status" value="1"/>
</dbReference>
<dbReference type="Gene3D" id="3.40.1170.10">
    <property type="entry name" value="DNA repair protein MutS, domain I"/>
    <property type="match status" value="1"/>
</dbReference>
<keyword evidence="7 9" id="KW-0234">DNA repair</keyword>
<keyword evidence="6 9" id="KW-0238">DNA-binding</keyword>
<feature type="coiled-coil region" evidence="11">
    <location>
        <begin position="827"/>
        <end position="961"/>
    </location>
</feature>
<dbReference type="Gene3D" id="1.10.1420.10">
    <property type="match status" value="2"/>
</dbReference>
<dbReference type="PROSITE" id="PS00486">
    <property type="entry name" value="DNA_MISMATCH_REPAIR_2"/>
    <property type="match status" value="1"/>
</dbReference>
<keyword evidence="4 9" id="KW-0227">DNA damage</keyword>
<dbReference type="RefSeq" id="WP_166505558.1">
    <property type="nucleotide sequence ID" value="NZ_LN650648.1"/>
</dbReference>
<dbReference type="InterPro" id="IPR007861">
    <property type="entry name" value="DNA_mismatch_repair_MutS_clamp"/>
</dbReference>
<comment type="function">
    <text evidence="8 9">This protein is involved in the repair of mismatches in DNA. It is possible that it carries out the mismatch recognition step. This protein has a weak ATPase activity.</text>
</comment>
<dbReference type="Pfam" id="PF00488">
    <property type="entry name" value="MutS_V"/>
    <property type="match status" value="1"/>
</dbReference>
<dbReference type="FunFam" id="3.40.50.300:FF:000870">
    <property type="entry name" value="MutS protein homolog 4"/>
    <property type="match status" value="1"/>
</dbReference>
<dbReference type="InterPro" id="IPR007695">
    <property type="entry name" value="DNA_mismatch_repair_MutS-lik_N"/>
</dbReference>
<dbReference type="InterPro" id="IPR000432">
    <property type="entry name" value="DNA_mismatch_repair_MutS_C"/>
</dbReference>
<reference evidence="13 14" key="1">
    <citation type="submission" date="2014-09" db="EMBL/GenBank/DDBJ databases">
        <authorList>
            <person name="Hornung B.V."/>
        </authorList>
    </citation>
    <scope>NUCLEOTIDE SEQUENCE [LARGE SCALE GENOMIC DNA]</scope>
    <source>
        <strain evidence="13 14">FRIFI</strain>
    </source>
</reference>
<organism evidence="13 14">
    <name type="scientific">Romboutsia hominis</name>
    <dbReference type="NCBI Taxonomy" id="1507512"/>
    <lineage>
        <taxon>Bacteria</taxon>
        <taxon>Bacillati</taxon>
        <taxon>Bacillota</taxon>
        <taxon>Clostridia</taxon>
        <taxon>Peptostreptococcales</taxon>
        <taxon>Peptostreptococcaceae</taxon>
        <taxon>Romboutsia</taxon>
    </lineage>
</organism>
<dbReference type="HAMAP" id="MF_00096">
    <property type="entry name" value="MutS"/>
    <property type="match status" value="1"/>
</dbReference>
<feature type="domain" description="DNA mismatch repair proteins mutS family" evidence="12">
    <location>
        <begin position="694"/>
        <end position="710"/>
    </location>
</feature>
<evidence type="ECO:0000313" key="13">
    <source>
        <dbReference type="EMBL" id="CEI73145.1"/>
    </source>
</evidence>
<dbReference type="GO" id="GO:0005524">
    <property type="term" value="F:ATP binding"/>
    <property type="evidence" value="ECO:0007669"/>
    <property type="project" value="UniProtKB-UniRule"/>
</dbReference>
<dbReference type="KEGG" id="rhom:FRIFI_1612"/>
<feature type="binding site" evidence="9">
    <location>
        <begin position="620"/>
        <end position="627"/>
    </location>
    <ligand>
        <name>ATP</name>
        <dbReference type="ChEBI" id="CHEBI:30616"/>
    </ligand>
</feature>
<evidence type="ECO:0000256" key="6">
    <source>
        <dbReference type="ARBA" id="ARBA00023125"/>
    </source>
</evidence>
<evidence type="ECO:0000256" key="8">
    <source>
        <dbReference type="ARBA" id="ARBA00024647"/>
    </source>
</evidence>
<sequence>MNIDRNKLTPMMKQYFEVKDRYPDCILFFRLGDFYEMFFEDAIVASKTLEIALTGKSCGLEERAPMCGVPFHSANAYISKLVENGYKVAIGEQLEDPASVKGIVKRDVIRVVTPGTVLDGSLLENKKNNYLMSLYKNNDNIGLTYVDISTGEVNATFLKEEKVIEEIAKVHPTEIILNDLDFIEKLKNIATVSNIYINENFDNNYLDAEILKEYFTEAYLQRLNFDDNGLIKSSLSILLNYIYNTQKQVTSNINNINIYNSSEYMVLDMFTRVNLELTQTIRGNKKKGSLLHVLDKTSTAMGGRLLRKYVEEPLVNKERIKRRLDVIEEIKEDFMLREDLNEILKTVYDIERICGKIAFERVTPKELIHLKNSIENLPKLRETINDSSASILKKYIANMDILDDIYNLIEEAIKEDPGINLKEGNIIKSEFNDELKELRDISKNGAFLIKEIENREKEKLGVKSLKIGFNKVFGYFIEITKASLATANIDESYIRKQTLSNAERFITPELKEIEDKILNAEEKIKSLEYEIFVNIRNNIYENIDRIQKTAKTIANIDVFVSLATVAYINNYVKPTISDNNKLDIKNGRHPVVENLVGEENFVPNDTYLNTGENIINIITGPNMAGKSTYMRQTAIIALMAHIGSFVPAEFAEIPIMDRIFTRVGASDDLSQGQSTFMVEMSEVSHILKNATEKSLVILDEIGRGTSTYDGISLAWSIVEYIQNNIKCKTLFATHYHELTDLENEFSDVKNYSIAVKEDNDNIIFLRKIVPQGADKSYGIYVAELAKLPDLVIARAKEILSDLEKNHMYESVTINNEKNLVLSDSIDIGRLEDEYNILKYKYEELNRDYISLQNSYNNLDKENEELNRKINSSNMIKEAAISQELEDALSKAEVNIDSSKELELESLRTEVNKLEDEYNILKYKYEELDRDHISLQNSYNNLDKENEELNRKINSNNRVKEVAISQVSFDNLGQTSLLDEIANIDILNMTPLDAMNTIYMLQRKAKDSLK</sequence>
<dbReference type="SUPFAM" id="SSF52540">
    <property type="entry name" value="P-loop containing nucleoside triphosphate hydrolases"/>
    <property type="match status" value="1"/>
</dbReference>
<dbReference type="GO" id="GO:0005829">
    <property type="term" value="C:cytosol"/>
    <property type="evidence" value="ECO:0007669"/>
    <property type="project" value="TreeGrafter"/>
</dbReference>
<dbReference type="EMBL" id="LN650648">
    <property type="protein sequence ID" value="CEI73145.1"/>
    <property type="molecule type" value="Genomic_DNA"/>
</dbReference>
<dbReference type="Pfam" id="PF05192">
    <property type="entry name" value="MutS_III"/>
    <property type="match status" value="1"/>
</dbReference>
<evidence type="ECO:0000256" key="5">
    <source>
        <dbReference type="ARBA" id="ARBA00022840"/>
    </source>
</evidence>
<accession>A0A2P2BRZ0</accession>
<dbReference type="Pfam" id="PF01624">
    <property type="entry name" value="MutS_I"/>
    <property type="match status" value="1"/>
</dbReference>
<comment type="similarity">
    <text evidence="1 9 10">Belongs to the DNA mismatch repair MutS family.</text>
</comment>
<proteinExistence type="inferred from homology"/>
<keyword evidence="14" id="KW-1185">Reference proteome</keyword>
<dbReference type="FunFam" id="3.40.1170.10:FF:000001">
    <property type="entry name" value="DNA mismatch repair protein MutS"/>
    <property type="match status" value="1"/>
</dbReference>
<gene>
    <name evidence="9" type="primary">mutS</name>
    <name evidence="13" type="ORF">FRIFI_1612</name>
</gene>
<dbReference type="NCBIfam" id="NF003810">
    <property type="entry name" value="PRK05399.1"/>
    <property type="match status" value="1"/>
</dbReference>
<dbReference type="InterPro" id="IPR016151">
    <property type="entry name" value="DNA_mismatch_repair_MutS_N"/>
</dbReference>
<dbReference type="InterPro" id="IPR005748">
    <property type="entry name" value="DNA_mismatch_repair_MutS"/>
</dbReference>
<dbReference type="InterPro" id="IPR007696">
    <property type="entry name" value="DNA_mismatch_repair_MutS_core"/>
</dbReference>
<dbReference type="InterPro" id="IPR027417">
    <property type="entry name" value="P-loop_NTPase"/>
</dbReference>
<evidence type="ECO:0000256" key="11">
    <source>
        <dbReference type="SAM" id="Coils"/>
    </source>
</evidence>
<dbReference type="InterPro" id="IPR036187">
    <property type="entry name" value="DNA_mismatch_repair_MutS_sf"/>
</dbReference>
<keyword evidence="5 9" id="KW-0067">ATP-binding</keyword>
<dbReference type="FunFam" id="1.10.1420.10:FF:000001">
    <property type="entry name" value="DNA mismatch repair protein MutS"/>
    <property type="match status" value="1"/>
</dbReference>
<keyword evidence="3 9" id="KW-0547">Nucleotide-binding</keyword>
<dbReference type="Pfam" id="PF05190">
    <property type="entry name" value="MutS_IV"/>
    <property type="match status" value="1"/>
</dbReference>
<dbReference type="SUPFAM" id="SSF55271">
    <property type="entry name" value="DNA repair protein MutS, domain I"/>
    <property type="match status" value="1"/>
</dbReference>
<name>A0A2P2BRZ0_9FIRM</name>
<evidence type="ECO:0000259" key="12">
    <source>
        <dbReference type="PROSITE" id="PS00486"/>
    </source>
</evidence>
<dbReference type="InterPro" id="IPR017261">
    <property type="entry name" value="DNA_mismatch_repair_MutS/MSH"/>
</dbReference>
<evidence type="ECO:0000256" key="9">
    <source>
        <dbReference type="HAMAP-Rule" id="MF_00096"/>
    </source>
</evidence>
<dbReference type="InterPro" id="IPR045076">
    <property type="entry name" value="MutS"/>
</dbReference>
<dbReference type="SUPFAM" id="SSF48334">
    <property type="entry name" value="DNA repair protein MutS, domain III"/>
    <property type="match status" value="1"/>
</dbReference>
<dbReference type="Gene3D" id="3.30.420.110">
    <property type="entry name" value="MutS, connector domain"/>
    <property type="match status" value="1"/>
</dbReference>
<evidence type="ECO:0000256" key="10">
    <source>
        <dbReference type="RuleBase" id="RU003756"/>
    </source>
</evidence>
<dbReference type="AlphaFoldDB" id="A0A2P2BRZ0"/>
<dbReference type="NCBIfam" id="TIGR01070">
    <property type="entry name" value="mutS1"/>
    <property type="match status" value="1"/>
</dbReference>
<dbReference type="PIRSF" id="PIRSF037677">
    <property type="entry name" value="DNA_mis_repair_Msh6"/>
    <property type="match status" value="1"/>
</dbReference>
<keyword evidence="11" id="KW-0175">Coiled coil</keyword>
<evidence type="ECO:0000256" key="2">
    <source>
        <dbReference type="ARBA" id="ARBA00021982"/>
    </source>
</evidence>